<feature type="domain" description="Integrase core" evidence="1">
    <location>
        <begin position="6"/>
        <end position="79"/>
    </location>
</feature>
<evidence type="ECO:0000259" key="1">
    <source>
        <dbReference type="Pfam" id="PF24764"/>
    </source>
</evidence>
<dbReference type="Proteomes" id="UP001311232">
    <property type="component" value="Unassembled WGS sequence"/>
</dbReference>
<comment type="caution">
    <text evidence="2">The sequence shown here is derived from an EMBL/GenBank/DDBJ whole genome shotgun (WGS) entry which is preliminary data.</text>
</comment>
<dbReference type="EMBL" id="JAHHUM010001154">
    <property type="protein sequence ID" value="KAK5614772.1"/>
    <property type="molecule type" value="Genomic_DNA"/>
</dbReference>
<name>A0AAV9S0E2_9TELE</name>
<gene>
    <name evidence="2" type="ORF">CRENBAI_018735</name>
</gene>
<evidence type="ECO:0000313" key="2">
    <source>
        <dbReference type="EMBL" id="KAK5614772.1"/>
    </source>
</evidence>
<proteinExistence type="predicted"/>
<dbReference type="InterPro" id="IPR058913">
    <property type="entry name" value="Integrase_dom_put"/>
</dbReference>
<keyword evidence="3" id="KW-1185">Reference proteome</keyword>
<organism evidence="2 3">
    <name type="scientific">Crenichthys baileyi</name>
    <name type="common">White River springfish</name>
    <dbReference type="NCBI Taxonomy" id="28760"/>
    <lineage>
        <taxon>Eukaryota</taxon>
        <taxon>Metazoa</taxon>
        <taxon>Chordata</taxon>
        <taxon>Craniata</taxon>
        <taxon>Vertebrata</taxon>
        <taxon>Euteleostomi</taxon>
        <taxon>Actinopterygii</taxon>
        <taxon>Neopterygii</taxon>
        <taxon>Teleostei</taxon>
        <taxon>Neoteleostei</taxon>
        <taxon>Acanthomorphata</taxon>
        <taxon>Ovalentaria</taxon>
        <taxon>Atherinomorphae</taxon>
        <taxon>Cyprinodontiformes</taxon>
        <taxon>Goodeidae</taxon>
        <taxon>Crenichthys</taxon>
    </lineage>
</organism>
<reference evidence="2 3" key="1">
    <citation type="submission" date="2021-06" db="EMBL/GenBank/DDBJ databases">
        <authorList>
            <person name="Palmer J.M."/>
        </authorList>
    </citation>
    <scope>NUCLEOTIDE SEQUENCE [LARGE SCALE GENOMIC DNA]</scope>
    <source>
        <strain evidence="2 3">MEX-2019</strain>
        <tissue evidence="2">Muscle</tissue>
    </source>
</reference>
<evidence type="ECO:0000313" key="3">
    <source>
        <dbReference type="Proteomes" id="UP001311232"/>
    </source>
</evidence>
<dbReference type="PANTHER" id="PTHR46791:SF4">
    <property type="match status" value="1"/>
</dbReference>
<dbReference type="Pfam" id="PF24764">
    <property type="entry name" value="rva_4"/>
    <property type="match status" value="1"/>
</dbReference>
<dbReference type="PANTHER" id="PTHR46791">
    <property type="entry name" value="EXPRESSED PROTEIN"/>
    <property type="match status" value="1"/>
</dbReference>
<accession>A0AAV9S0E2</accession>
<sequence>MDFHHGIERMWRDVYENVLDLFYQLFISFKNQGALNPDAEIHLYALHRILLPQIQRSLNTFRDAWNFHGLKTENNQSPLNSGQDTESKAPWRILQRTVAFSAAPCFPVSCPHFMTSPKSHSSM</sequence>
<feature type="non-terminal residue" evidence="2">
    <location>
        <position position="123"/>
    </location>
</feature>
<protein>
    <recommendedName>
        <fullName evidence="1">Integrase core domain-containing protein</fullName>
    </recommendedName>
</protein>
<dbReference type="AlphaFoldDB" id="A0AAV9S0E2"/>